<reference evidence="1" key="1">
    <citation type="submission" date="2023-03" db="EMBL/GenBank/DDBJ databases">
        <title>Massive genome expansion in bonnet fungi (Mycena s.s.) driven by repeated elements and novel gene families across ecological guilds.</title>
        <authorList>
            <consortium name="Lawrence Berkeley National Laboratory"/>
            <person name="Harder C.B."/>
            <person name="Miyauchi S."/>
            <person name="Viragh M."/>
            <person name="Kuo A."/>
            <person name="Thoen E."/>
            <person name="Andreopoulos B."/>
            <person name="Lu D."/>
            <person name="Skrede I."/>
            <person name="Drula E."/>
            <person name="Henrissat B."/>
            <person name="Morin E."/>
            <person name="Kohler A."/>
            <person name="Barry K."/>
            <person name="LaButti K."/>
            <person name="Morin E."/>
            <person name="Salamov A."/>
            <person name="Lipzen A."/>
            <person name="Mereny Z."/>
            <person name="Hegedus B."/>
            <person name="Baldrian P."/>
            <person name="Stursova M."/>
            <person name="Weitz H."/>
            <person name="Taylor A."/>
            <person name="Grigoriev I.V."/>
            <person name="Nagy L.G."/>
            <person name="Martin F."/>
            <person name="Kauserud H."/>
        </authorList>
    </citation>
    <scope>NUCLEOTIDE SEQUENCE</scope>
    <source>
        <strain evidence="1">CBHHK182m</strain>
    </source>
</reference>
<gene>
    <name evidence="1" type="ORF">B0H16DRAFT_1609011</name>
</gene>
<evidence type="ECO:0000313" key="2">
    <source>
        <dbReference type="Proteomes" id="UP001215598"/>
    </source>
</evidence>
<sequence length="273" mass="29207">MSTPASSLLSGAEDWPTFRVSAQSQLRREGMFTLLEIVIQADSATTALAAAAIITSSLRPSAPAAATGTSTTSSSTTTVVAPPAVAFKDTPAERNSRALGIINKFLSLELCMEYVDESSAATLWAKLRERSEEDNRTDTAMGVLSNLFSTKLAIESNPELIDRIKIATHIGIVKGYFDRLARLKYPLPADIQPLTLLSTFPDDPYWAGIKGNIVSSLGTGITWDKARARLLTIGKRPEPADESALAAKALGSHKAKPAGNKLCAFHGQNNTYI</sequence>
<accession>A0AAD7HEX4</accession>
<proteinExistence type="predicted"/>
<name>A0AAD7HEX4_9AGAR</name>
<comment type="caution">
    <text evidence="1">The sequence shown here is derived from an EMBL/GenBank/DDBJ whole genome shotgun (WGS) entry which is preliminary data.</text>
</comment>
<organism evidence="1 2">
    <name type="scientific">Mycena metata</name>
    <dbReference type="NCBI Taxonomy" id="1033252"/>
    <lineage>
        <taxon>Eukaryota</taxon>
        <taxon>Fungi</taxon>
        <taxon>Dikarya</taxon>
        <taxon>Basidiomycota</taxon>
        <taxon>Agaricomycotina</taxon>
        <taxon>Agaricomycetes</taxon>
        <taxon>Agaricomycetidae</taxon>
        <taxon>Agaricales</taxon>
        <taxon>Marasmiineae</taxon>
        <taxon>Mycenaceae</taxon>
        <taxon>Mycena</taxon>
    </lineage>
</organism>
<protein>
    <submittedName>
        <fullName evidence="1">Uncharacterized protein</fullName>
    </submittedName>
</protein>
<dbReference type="AlphaFoldDB" id="A0AAD7HEX4"/>
<evidence type="ECO:0000313" key="1">
    <source>
        <dbReference type="EMBL" id="KAJ7718543.1"/>
    </source>
</evidence>
<keyword evidence="2" id="KW-1185">Reference proteome</keyword>
<dbReference type="EMBL" id="JARKIB010000264">
    <property type="protein sequence ID" value="KAJ7718543.1"/>
    <property type="molecule type" value="Genomic_DNA"/>
</dbReference>
<dbReference type="Proteomes" id="UP001215598">
    <property type="component" value="Unassembled WGS sequence"/>
</dbReference>